<feature type="transmembrane region" description="Helical" evidence="1">
    <location>
        <begin position="311"/>
        <end position="329"/>
    </location>
</feature>
<keyword evidence="1" id="KW-0472">Membrane</keyword>
<dbReference type="AlphaFoldDB" id="A0A2K4ZPM4"/>
<feature type="transmembrane region" description="Helical" evidence="1">
    <location>
        <begin position="201"/>
        <end position="229"/>
    </location>
</feature>
<feature type="transmembrane region" description="Helical" evidence="1">
    <location>
        <begin position="172"/>
        <end position="189"/>
    </location>
</feature>
<proteinExistence type="predicted"/>
<feature type="transmembrane region" description="Helical" evidence="1">
    <location>
        <begin position="12"/>
        <end position="33"/>
    </location>
</feature>
<accession>A0A2K4ZPM4</accession>
<dbReference type="OrthoDB" id="9815466at2"/>
<name>A0A2K4ZPM4_9FIRM</name>
<feature type="transmembrane region" description="Helical" evidence="1">
    <location>
        <begin position="780"/>
        <end position="799"/>
    </location>
</feature>
<dbReference type="InterPro" id="IPR018580">
    <property type="entry name" value="Uncharacterised_YfhO"/>
</dbReference>
<keyword evidence="1" id="KW-1133">Transmembrane helix</keyword>
<protein>
    <submittedName>
        <fullName evidence="2">Bacterial membrane protein YfhO</fullName>
    </submittedName>
</protein>
<evidence type="ECO:0000313" key="3">
    <source>
        <dbReference type="Proteomes" id="UP000236311"/>
    </source>
</evidence>
<reference evidence="2 3" key="1">
    <citation type="submission" date="2018-01" db="EMBL/GenBank/DDBJ databases">
        <authorList>
            <person name="Gaut B.S."/>
            <person name="Morton B.R."/>
            <person name="Clegg M.T."/>
            <person name="Duvall M.R."/>
        </authorList>
    </citation>
    <scope>NUCLEOTIDE SEQUENCE [LARGE SCALE GENOMIC DNA]</scope>
    <source>
        <strain evidence="2">GP69</strain>
    </source>
</reference>
<feature type="transmembrane region" description="Helical" evidence="1">
    <location>
        <begin position="250"/>
        <end position="269"/>
    </location>
</feature>
<dbReference type="EMBL" id="OFSM01000051">
    <property type="protein sequence ID" value="SOY32443.1"/>
    <property type="molecule type" value="Genomic_DNA"/>
</dbReference>
<feature type="transmembrane region" description="Helical" evidence="1">
    <location>
        <begin position="341"/>
        <end position="362"/>
    </location>
</feature>
<keyword evidence="3" id="KW-1185">Reference proteome</keyword>
<dbReference type="PANTHER" id="PTHR38454">
    <property type="entry name" value="INTEGRAL MEMBRANE PROTEIN-RELATED"/>
    <property type="match status" value="1"/>
</dbReference>
<evidence type="ECO:0000256" key="1">
    <source>
        <dbReference type="SAM" id="Phobius"/>
    </source>
</evidence>
<feature type="transmembrane region" description="Helical" evidence="1">
    <location>
        <begin position="85"/>
        <end position="105"/>
    </location>
</feature>
<evidence type="ECO:0000313" key="2">
    <source>
        <dbReference type="EMBL" id="SOY32443.1"/>
    </source>
</evidence>
<sequence>MKNKAKKKTFLWVDVLLYASAFFISVTGMLFILKSRGFYPFKDNTLFIMDMQSQFMEFLASLRYTINGDNSIFYSWSRSLGGNYLGLYAYYLASPLSWITIFFPVDKFYAAILVLTLVKIGCCGLTFSLFASYLWNRCHPVPDTDHCWQKLILLPMAVSYALISYNMAYSFCLMWIDGVILLPLILLGLEKLLNGQKGLLYTLALTTSFICNYFTGYIVGIFTAIYLLFRLCTLVTRQTLSFYLGRVLRFAATTLLAIGLASPLLFAVLKDLASGRLTAVTYRADTITNFPFVQLLAQFTNGSYINPLYEAFPNIYCGYTALVLALLFFTLRRVSLREKLAAAGVILLLLLSFYLTRLNYFWQAFMEFTGFSHRYAFVFSFFVLYLASRTLSALPFNSFIAKWSNKPVLQLIALLLMGVVSVDMGLNGRAIILGLENDYDYDTLTFYQDNLAVIKPLTDDILSNDNGFYRVNQDFEYANNDAMLLGFNGMAHYSSTFNQTVNSLTSRLGFAQAHYWNSGHGSTPLTDSLLGVKYHLFNTPTPSFYTKIKATEYGTSSCLNENALSIVYSAPLPDRKINLDNDNPFLNQNILLNSIAGTDLEYFTFPDFEFTGNESAWSYSFTAGSDWPVYLYMQSPDFSSTKVLVNGTEAGSYFTHETNCILYLGSFTPGEKVLIDILPATSVRVEYAQIAVLNTVLLENTLLNLRTNEMRITDHKGAKLKGTIYVPEGQKIVTSIPYDIGWTVKIDGKKVPFQKYAETFIAIETEAGEHDISFTYLSPGFSTGMIVFLITLILSVLYFQPDIFRILLVKGRKNDSDIM</sequence>
<dbReference type="Proteomes" id="UP000236311">
    <property type="component" value="Unassembled WGS sequence"/>
</dbReference>
<dbReference type="PANTHER" id="PTHR38454:SF1">
    <property type="entry name" value="INTEGRAL MEMBRANE PROTEIN"/>
    <property type="match status" value="1"/>
</dbReference>
<feature type="transmembrane region" description="Helical" evidence="1">
    <location>
        <begin position="112"/>
        <end position="135"/>
    </location>
</feature>
<feature type="transmembrane region" description="Helical" evidence="1">
    <location>
        <begin position="408"/>
        <end position="426"/>
    </location>
</feature>
<feature type="transmembrane region" description="Helical" evidence="1">
    <location>
        <begin position="374"/>
        <end position="396"/>
    </location>
</feature>
<dbReference type="RefSeq" id="WP_103242390.1">
    <property type="nucleotide sequence ID" value="NZ_JANJZD010000056.1"/>
</dbReference>
<keyword evidence="1" id="KW-0812">Transmembrane</keyword>
<dbReference type="Pfam" id="PF09586">
    <property type="entry name" value="YfhO"/>
    <property type="match status" value="2"/>
</dbReference>
<gene>
    <name evidence="2" type="ORF">AMURIS_05202</name>
</gene>
<organism evidence="2 3">
    <name type="scientific">Acetatifactor muris</name>
    <dbReference type="NCBI Taxonomy" id="879566"/>
    <lineage>
        <taxon>Bacteria</taxon>
        <taxon>Bacillati</taxon>
        <taxon>Bacillota</taxon>
        <taxon>Clostridia</taxon>
        <taxon>Lachnospirales</taxon>
        <taxon>Lachnospiraceae</taxon>
        <taxon>Acetatifactor</taxon>
    </lineage>
</organism>